<dbReference type="PANTHER" id="PTHR46910:SF17">
    <property type="entry name" value="SCFA-RELATED"/>
    <property type="match status" value="1"/>
</dbReference>
<dbReference type="OrthoDB" id="3266505at2759"/>
<gene>
    <name evidence="5" type="ORF">K452DRAFT_40691</name>
</gene>
<organism evidence="5 6">
    <name type="scientific">Aplosporella prunicola CBS 121167</name>
    <dbReference type="NCBI Taxonomy" id="1176127"/>
    <lineage>
        <taxon>Eukaryota</taxon>
        <taxon>Fungi</taxon>
        <taxon>Dikarya</taxon>
        <taxon>Ascomycota</taxon>
        <taxon>Pezizomycotina</taxon>
        <taxon>Dothideomycetes</taxon>
        <taxon>Dothideomycetes incertae sedis</taxon>
        <taxon>Botryosphaeriales</taxon>
        <taxon>Aplosporellaceae</taxon>
        <taxon>Aplosporella</taxon>
    </lineage>
</organism>
<dbReference type="InterPro" id="IPR050987">
    <property type="entry name" value="AtrR-like"/>
</dbReference>
<dbReference type="GO" id="GO:0000981">
    <property type="term" value="F:DNA-binding transcription factor activity, RNA polymerase II-specific"/>
    <property type="evidence" value="ECO:0007669"/>
    <property type="project" value="InterPro"/>
</dbReference>
<dbReference type="Gene3D" id="4.10.240.10">
    <property type="entry name" value="Zn(2)-C6 fungal-type DNA-binding domain"/>
    <property type="match status" value="1"/>
</dbReference>
<evidence type="ECO:0000256" key="3">
    <source>
        <dbReference type="SAM" id="MobiDB-lite"/>
    </source>
</evidence>
<evidence type="ECO:0000313" key="5">
    <source>
        <dbReference type="EMBL" id="KAF2141532.1"/>
    </source>
</evidence>
<dbReference type="Proteomes" id="UP000799438">
    <property type="component" value="Unassembled WGS sequence"/>
</dbReference>
<dbReference type="PROSITE" id="PS00463">
    <property type="entry name" value="ZN2_CY6_FUNGAL_1"/>
    <property type="match status" value="1"/>
</dbReference>
<dbReference type="GO" id="GO:0006351">
    <property type="term" value="P:DNA-templated transcription"/>
    <property type="evidence" value="ECO:0007669"/>
    <property type="project" value="InterPro"/>
</dbReference>
<protein>
    <recommendedName>
        <fullName evidence="4">Zn(2)-C6 fungal-type domain-containing protein</fullName>
    </recommendedName>
</protein>
<dbReference type="GO" id="GO:0003677">
    <property type="term" value="F:DNA binding"/>
    <property type="evidence" value="ECO:0007669"/>
    <property type="project" value="InterPro"/>
</dbReference>
<sequence length="745" mass="84181">MEEAHINRNLQRQRVRSACVRCKRQKLKCDDHRPCTLCSRAGIECISELGKKQRKRTRTSSIPQPVRIRSQPAQNSTSIQPQNSGPKTPAEHDEQLHGVEQTSNTFMQVRPCASPTGLTHSIVDIYDRHRDLSNETSAIPGGTTMLPFSNSEEGAPIYGLFSIDLPSHSISSHLLKAYFTKVHSILDLFQESAFRAKYEPMILSKRDPSRKKNQIILLFLVLALGAKYVDPTTVPDCIALGAKLFRVVEERLLEVWDESGIEAVQICVLLSSYYLCYGRPNRAFVILGAGVRCAQAIGLHKEHSWKNISQIERAEWARTWWVLYVFDRFSSFTFGRPYMIRELDYEVSIPKNMDDTEGHPRYRSLEDLEDGTHERVNIFSHFRYKIKLYRIATPIIDDLYVRTKYVDGKAQIIGTRLEETHKELVKWYSALPPELQYKGPIQHTGTQEAAIIDRFNIQALELQLAYDNIQILLHRSRLSVDNPLQSVAKKASQVAISRKQCWESAIRSSKIDINHKAVSDLRKTHGAAYMSVRLLTAALVLSIFALSSPLSTLAQEAKQAIARILANFNAMKRNNLLSAQGAKIIEELIRLLLKREMNGILGTDAEASLPEIRVESLQQRSATSPPPDTNIFSTIQPSVANFEDSDFLSNAPRLPKDFHSGQDASNEITLQETNLQETDLLYGIGSVQQVITDCNNWPDFDQQQSNANSTLGSFSLDCFSTGNRGTNFGDLNNYGQAWLWDQDLV</sequence>
<dbReference type="InterPro" id="IPR036864">
    <property type="entry name" value="Zn2-C6_fun-type_DNA-bd_sf"/>
</dbReference>
<proteinExistence type="predicted"/>
<keyword evidence="2" id="KW-0539">Nucleus</keyword>
<feature type="region of interest" description="Disordered" evidence="3">
    <location>
        <begin position="50"/>
        <end position="94"/>
    </location>
</feature>
<dbReference type="GeneID" id="54304133"/>
<dbReference type="InterPro" id="IPR007219">
    <property type="entry name" value="XnlR_reg_dom"/>
</dbReference>
<dbReference type="CDD" id="cd00067">
    <property type="entry name" value="GAL4"/>
    <property type="match status" value="1"/>
</dbReference>
<dbReference type="SMART" id="SM00066">
    <property type="entry name" value="GAL4"/>
    <property type="match status" value="1"/>
</dbReference>
<keyword evidence="6" id="KW-1185">Reference proteome</keyword>
<dbReference type="Pfam" id="PF00172">
    <property type="entry name" value="Zn_clus"/>
    <property type="match status" value="1"/>
</dbReference>
<dbReference type="EMBL" id="ML995487">
    <property type="protein sequence ID" value="KAF2141532.1"/>
    <property type="molecule type" value="Genomic_DNA"/>
</dbReference>
<name>A0A6A6BBC1_9PEZI</name>
<dbReference type="RefSeq" id="XP_033397245.1">
    <property type="nucleotide sequence ID" value="XM_033546627.1"/>
</dbReference>
<evidence type="ECO:0000256" key="2">
    <source>
        <dbReference type="ARBA" id="ARBA00023242"/>
    </source>
</evidence>
<dbReference type="PROSITE" id="PS50048">
    <property type="entry name" value="ZN2_CY6_FUNGAL_2"/>
    <property type="match status" value="1"/>
</dbReference>
<keyword evidence="1" id="KW-0479">Metal-binding</keyword>
<dbReference type="GO" id="GO:0008270">
    <property type="term" value="F:zinc ion binding"/>
    <property type="evidence" value="ECO:0007669"/>
    <property type="project" value="InterPro"/>
</dbReference>
<feature type="domain" description="Zn(2)-C6 fungal-type" evidence="4">
    <location>
        <begin position="18"/>
        <end position="47"/>
    </location>
</feature>
<feature type="compositionally biased region" description="Polar residues" evidence="3">
    <location>
        <begin position="71"/>
        <end position="86"/>
    </location>
</feature>
<dbReference type="Pfam" id="PF04082">
    <property type="entry name" value="Fungal_trans"/>
    <property type="match status" value="1"/>
</dbReference>
<dbReference type="AlphaFoldDB" id="A0A6A6BBC1"/>
<reference evidence="5" key="1">
    <citation type="journal article" date="2020" name="Stud. Mycol.">
        <title>101 Dothideomycetes genomes: a test case for predicting lifestyles and emergence of pathogens.</title>
        <authorList>
            <person name="Haridas S."/>
            <person name="Albert R."/>
            <person name="Binder M."/>
            <person name="Bloem J."/>
            <person name="Labutti K."/>
            <person name="Salamov A."/>
            <person name="Andreopoulos B."/>
            <person name="Baker S."/>
            <person name="Barry K."/>
            <person name="Bills G."/>
            <person name="Bluhm B."/>
            <person name="Cannon C."/>
            <person name="Castanera R."/>
            <person name="Culley D."/>
            <person name="Daum C."/>
            <person name="Ezra D."/>
            <person name="Gonzalez J."/>
            <person name="Henrissat B."/>
            <person name="Kuo A."/>
            <person name="Liang C."/>
            <person name="Lipzen A."/>
            <person name="Lutzoni F."/>
            <person name="Magnuson J."/>
            <person name="Mondo S."/>
            <person name="Nolan M."/>
            <person name="Ohm R."/>
            <person name="Pangilinan J."/>
            <person name="Park H.-J."/>
            <person name="Ramirez L."/>
            <person name="Alfaro M."/>
            <person name="Sun H."/>
            <person name="Tritt A."/>
            <person name="Yoshinaga Y."/>
            <person name="Zwiers L.-H."/>
            <person name="Turgeon B."/>
            <person name="Goodwin S."/>
            <person name="Spatafora J."/>
            <person name="Crous P."/>
            <person name="Grigoriev I."/>
        </authorList>
    </citation>
    <scope>NUCLEOTIDE SEQUENCE</scope>
    <source>
        <strain evidence="5">CBS 121167</strain>
    </source>
</reference>
<accession>A0A6A6BBC1</accession>
<dbReference type="SUPFAM" id="SSF57701">
    <property type="entry name" value="Zn2/Cys6 DNA-binding domain"/>
    <property type="match status" value="1"/>
</dbReference>
<dbReference type="SMART" id="SM00906">
    <property type="entry name" value="Fungal_trans"/>
    <property type="match status" value="1"/>
</dbReference>
<evidence type="ECO:0000256" key="1">
    <source>
        <dbReference type="ARBA" id="ARBA00022723"/>
    </source>
</evidence>
<dbReference type="PANTHER" id="PTHR46910">
    <property type="entry name" value="TRANSCRIPTION FACTOR PDR1"/>
    <property type="match status" value="1"/>
</dbReference>
<dbReference type="CDD" id="cd12148">
    <property type="entry name" value="fungal_TF_MHR"/>
    <property type="match status" value="1"/>
</dbReference>
<evidence type="ECO:0000313" key="6">
    <source>
        <dbReference type="Proteomes" id="UP000799438"/>
    </source>
</evidence>
<evidence type="ECO:0000259" key="4">
    <source>
        <dbReference type="PROSITE" id="PS50048"/>
    </source>
</evidence>
<dbReference type="InterPro" id="IPR001138">
    <property type="entry name" value="Zn2Cys6_DnaBD"/>
</dbReference>